<reference evidence="1 2" key="1">
    <citation type="submission" date="2019-05" db="EMBL/GenBank/DDBJ databases">
        <authorList>
            <person name="Chen C."/>
        </authorList>
    </citation>
    <scope>NUCLEOTIDE SEQUENCE [LARGE SCALE GENOMIC DNA]</scope>
    <source>
        <strain evidence="1 2">HB172198</strain>
    </source>
</reference>
<dbReference type="EMBL" id="CP040396">
    <property type="protein sequence ID" value="QCT02362.1"/>
    <property type="molecule type" value="Genomic_DNA"/>
</dbReference>
<keyword evidence="2" id="KW-1185">Reference proteome</keyword>
<evidence type="ECO:0000313" key="1">
    <source>
        <dbReference type="EMBL" id="QCT02362.1"/>
    </source>
</evidence>
<protein>
    <submittedName>
        <fullName evidence="1">Uncharacterized protein</fullName>
    </submittedName>
</protein>
<organism evidence="1 2">
    <name type="scientific">Paenibacillus algicola</name>
    <dbReference type="NCBI Taxonomy" id="2565926"/>
    <lineage>
        <taxon>Bacteria</taxon>
        <taxon>Bacillati</taxon>
        <taxon>Bacillota</taxon>
        <taxon>Bacilli</taxon>
        <taxon>Bacillales</taxon>
        <taxon>Paenibacillaceae</taxon>
        <taxon>Paenibacillus</taxon>
    </lineage>
</organism>
<gene>
    <name evidence="1" type="ORF">E6C60_1647</name>
</gene>
<evidence type="ECO:0000313" key="2">
    <source>
        <dbReference type="Proteomes" id="UP000300879"/>
    </source>
</evidence>
<dbReference type="KEGG" id="palo:E6C60_1647"/>
<dbReference type="AlphaFoldDB" id="A0A4P8XID9"/>
<proteinExistence type="predicted"/>
<accession>A0A4P8XID9</accession>
<dbReference type="Proteomes" id="UP000300879">
    <property type="component" value="Chromosome"/>
</dbReference>
<sequence length="41" mass="4782">MIQKCDNRKVVIFLRRSSFGGMSVASLLFQYKPGRVQHVKR</sequence>
<name>A0A4P8XID9_9BACL</name>